<keyword evidence="2" id="KW-1185">Reference proteome</keyword>
<dbReference type="KEGG" id="lao:AOX59_03065"/>
<dbReference type="EMBL" id="CP013862">
    <property type="protein sequence ID" value="ALX47672.1"/>
    <property type="molecule type" value="Genomic_DNA"/>
</dbReference>
<dbReference type="STRING" id="1472767.AOX59_03065"/>
<name>A0A0U4DQQ9_9BACI</name>
<gene>
    <name evidence="1" type="ORF">AOX59_03065</name>
</gene>
<sequence>MTKSYVAITYDVCEHNDLCEDMNEYILDSSVDMDKQVKGFAEQDVAPLVKVYESATSDFGELTLYKEFKFKEYECDCEQ</sequence>
<organism evidence="1 2">
    <name type="scientific">Lentibacillus amyloliquefaciens</name>
    <dbReference type="NCBI Taxonomy" id="1472767"/>
    <lineage>
        <taxon>Bacteria</taxon>
        <taxon>Bacillati</taxon>
        <taxon>Bacillota</taxon>
        <taxon>Bacilli</taxon>
        <taxon>Bacillales</taxon>
        <taxon>Bacillaceae</taxon>
        <taxon>Lentibacillus</taxon>
    </lineage>
</organism>
<evidence type="ECO:0000313" key="2">
    <source>
        <dbReference type="Proteomes" id="UP000050331"/>
    </source>
</evidence>
<proteinExistence type="predicted"/>
<protein>
    <submittedName>
        <fullName evidence="1">Uncharacterized protein</fullName>
    </submittedName>
</protein>
<dbReference type="AlphaFoldDB" id="A0A0U4DQQ9"/>
<reference evidence="1 2" key="1">
    <citation type="submission" date="2016-01" db="EMBL/GenBank/DDBJ databases">
        <title>Complete genome sequence of strain Lentibacillus amyloliquefaciens LAM0015T isolated from saline sediment.</title>
        <authorList>
            <person name="Wang J.-L."/>
            <person name="He M.-X."/>
        </authorList>
    </citation>
    <scope>NUCLEOTIDE SEQUENCE [LARGE SCALE GENOMIC DNA]</scope>
    <source>
        <strain evidence="1 2">LAM0015</strain>
    </source>
</reference>
<evidence type="ECO:0000313" key="1">
    <source>
        <dbReference type="EMBL" id="ALX47672.1"/>
    </source>
</evidence>
<dbReference type="Proteomes" id="UP000050331">
    <property type="component" value="Chromosome"/>
</dbReference>
<accession>A0A0U4DQQ9</accession>
<dbReference type="OrthoDB" id="2720707at2"/>